<name>A0A0H3B3X7_YERPY</name>
<feature type="compositionally biased region" description="Polar residues" evidence="1">
    <location>
        <begin position="262"/>
        <end position="271"/>
    </location>
</feature>
<dbReference type="Pfam" id="PF05929">
    <property type="entry name" value="Phage_GPO"/>
    <property type="match status" value="1"/>
</dbReference>
<dbReference type="PATRIC" id="fig|502800.11.peg.3011"/>
<protein>
    <submittedName>
        <fullName evidence="2">Capsid scaffolding</fullName>
    </submittedName>
</protein>
<gene>
    <name evidence="2" type="ordered locus">YPK_2328</name>
</gene>
<dbReference type="InterPro" id="IPR009228">
    <property type="entry name" value="Capsid_scaffold_GpO"/>
</dbReference>
<proteinExistence type="predicted"/>
<dbReference type="KEGG" id="ypy:YPK_2328"/>
<evidence type="ECO:0000256" key="1">
    <source>
        <dbReference type="SAM" id="MobiDB-lite"/>
    </source>
</evidence>
<feature type="region of interest" description="Disordered" evidence="1">
    <location>
        <begin position="250"/>
        <end position="271"/>
    </location>
</feature>
<sequence>MTVKAKKFRIGVEGATTDGRTITREWLTQMADSYNTTVYGARINMEHIKGYSPDSTFKRYGDVTGLSAEEIKDGPLSGKMALYAEISPTADLVEMVKDRQKVYTSMEVNIKFADTNSAYLVGLAVTDDPASLGTEMLNFSASASANPLASRKQAPENLFTAAEETLIEFETEQEPKTNLLTTIKTLFTKKQTGDDARFNDVHQAVELVAQQVEGKFSALTALEQRFSELKTANGATQQALDELKTTLSKTDGNFSQREKSTGNDSAILTDC</sequence>
<organism evidence="2">
    <name type="scientific">Yersinia pseudotuberculosis serotype O:3 (strain YPIII)</name>
    <dbReference type="NCBI Taxonomy" id="502800"/>
    <lineage>
        <taxon>Bacteria</taxon>
        <taxon>Pseudomonadati</taxon>
        <taxon>Pseudomonadota</taxon>
        <taxon>Gammaproteobacteria</taxon>
        <taxon>Enterobacterales</taxon>
        <taxon>Yersiniaceae</taxon>
        <taxon>Yersinia</taxon>
    </lineage>
</organism>
<dbReference type="RefSeq" id="WP_012304187.1">
    <property type="nucleotide sequence ID" value="NZ_CP009792.1"/>
</dbReference>
<dbReference type="AlphaFoldDB" id="A0A0H3B3X7"/>
<dbReference type="EMBL" id="CP000950">
    <property type="protein sequence ID" value="ACA68605.1"/>
    <property type="molecule type" value="Genomic_DNA"/>
</dbReference>
<reference evidence="2" key="1">
    <citation type="submission" date="2008-02" db="EMBL/GenBank/DDBJ databases">
        <title>Complete sequence of Yersinia pseudotuberculosis YPIII.</title>
        <authorList>
            <consortium name="US DOE Joint Genome Institute"/>
            <person name="Challacombe J.F."/>
            <person name="Bruce D."/>
            <person name="Detter J.C."/>
            <person name="Green L."/>
            <person name="Land M."/>
            <person name="Munk C."/>
            <person name="Lindler L.E."/>
            <person name="Nikolich M.P."/>
            <person name="Brettin T."/>
        </authorList>
    </citation>
    <scope>NUCLEOTIDE SEQUENCE</scope>
    <source>
        <strain evidence="2">YPIII</strain>
    </source>
</reference>
<evidence type="ECO:0000313" key="2">
    <source>
        <dbReference type="EMBL" id="ACA68605.1"/>
    </source>
</evidence>
<accession>A0A0H3B3X7</accession>